<dbReference type="AlphaFoldDB" id="A0A8H8CZ72"/>
<dbReference type="Proteomes" id="UP000670092">
    <property type="component" value="Unassembled WGS sequence"/>
</dbReference>
<evidence type="ECO:0000313" key="3">
    <source>
        <dbReference type="Proteomes" id="UP000670092"/>
    </source>
</evidence>
<organism evidence="2 3">
    <name type="scientific">Ajellomyces capsulatus</name>
    <name type="common">Darling's disease fungus</name>
    <name type="synonym">Histoplasma capsulatum</name>
    <dbReference type="NCBI Taxonomy" id="5037"/>
    <lineage>
        <taxon>Eukaryota</taxon>
        <taxon>Fungi</taxon>
        <taxon>Dikarya</taxon>
        <taxon>Ascomycota</taxon>
        <taxon>Pezizomycotina</taxon>
        <taxon>Eurotiomycetes</taxon>
        <taxon>Eurotiomycetidae</taxon>
        <taxon>Onygenales</taxon>
        <taxon>Ajellomycetaceae</taxon>
        <taxon>Histoplasma</taxon>
    </lineage>
</organism>
<dbReference type="EMBL" id="JAEVHI010000004">
    <property type="protein sequence ID" value="KAG5294093.1"/>
    <property type="molecule type" value="Genomic_DNA"/>
</dbReference>
<comment type="caution">
    <text evidence="2">The sequence shown here is derived from an EMBL/GenBank/DDBJ whole genome shotgun (WGS) entry which is preliminary data.</text>
</comment>
<accession>A0A8H8CZ72</accession>
<protein>
    <submittedName>
        <fullName evidence="2">Uncharacterized protein</fullName>
    </submittedName>
</protein>
<feature type="region of interest" description="Disordered" evidence="1">
    <location>
        <begin position="1"/>
        <end position="73"/>
    </location>
</feature>
<name>A0A8H8CZ72_AJECA</name>
<proteinExistence type="predicted"/>
<evidence type="ECO:0000313" key="2">
    <source>
        <dbReference type="EMBL" id="KAG5294093.1"/>
    </source>
</evidence>
<gene>
    <name evidence="2" type="ORF">I7I52_05623</name>
</gene>
<dbReference type="VEuPathDB" id="FungiDB:I7I52_05623"/>
<reference evidence="2 3" key="1">
    <citation type="submission" date="2021-01" db="EMBL/GenBank/DDBJ databases">
        <title>Chromosome-level genome assembly of a human fungal pathogen reveals clustering of transcriptionally co-regulated genes.</title>
        <authorList>
            <person name="Voorhies M."/>
            <person name="Cohen S."/>
            <person name="Shea T.P."/>
            <person name="Petrus S."/>
            <person name="Munoz J.F."/>
            <person name="Poplawski S."/>
            <person name="Goldman W.E."/>
            <person name="Michael T."/>
            <person name="Cuomo C.A."/>
            <person name="Sil A."/>
            <person name="Beyhan S."/>
        </authorList>
    </citation>
    <scope>NUCLEOTIDE SEQUENCE [LARGE SCALE GENOMIC DNA]</scope>
    <source>
        <strain evidence="2 3">G184AR</strain>
    </source>
</reference>
<sequence length="105" mass="11938">MPCPNNQQSTSSPGDCEAGWHRDASQPHHQPLLARRLPRCQRCHDPRPNQRRSALESSSRNKKSVEWSGPKVSTHTSLLRWGRACASAFFQPASWINSHRLDLEN</sequence>
<feature type="compositionally biased region" description="Polar residues" evidence="1">
    <location>
        <begin position="1"/>
        <end position="13"/>
    </location>
</feature>
<evidence type="ECO:0000256" key="1">
    <source>
        <dbReference type="SAM" id="MobiDB-lite"/>
    </source>
</evidence>